<evidence type="ECO:0000313" key="1">
    <source>
        <dbReference type="EMBL" id="CAE6406350.1"/>
    </source>
</evidence>
<evidence type="ECO:0000313" key="2">
    <source>
        <dbReference type="Proteomes" id="UP000663841"/>
    </source>
</evidence>
<dbReference type="PANTHER" id="PTHR31758:SF2">
    <property type="entry name" value="BTB_POZ DOMAIN-CONTAINING PROTEIN YLR108C"/>
    <property type="match status" value="1"/>
</dbReference>
<proteinExistence type="predicted"/>
<reference evidence="1" key="1">
    <citation type="submission" date="2021-01" db="EMBL/GenBank/DDBJ databases">
        <authorList>
            <person name="Kaushik A."/>
        </authorList>
    </citation>
    <scope>NUCLEOTIDE SEQUENCE</scope>
    <source>
        <strain evidence="1">AG3-T5</strain>
    </source>
</reference>
<dbReference type="PANTHER" id="PTHR31758">
    <property type="entry name" value="BTB/POZ DOMAIN-CONTAINING PROTEIN YLR108C"/>
    <property type="match status" value="1"/>
</dbReference>
<evidence type="ECO:0008006" key="3">
    <source>
        <dbReference type="Google" id="ProtNLM"/>
    </source>
</evidence>
<organism evidence="1 2">
    <name type="scientific">Rhizoctonia solani</name>
    <dbReference type="NCBI Taxonomy" id="456999"/>
    <lineage>
        <taxon>Eukaryota</taxon>
        <taxon>Fungi</taxon>
        <taxon>Dikarya</taxon>
        <taxon>Basidiomycota</taxon>
        <taxon>Agaricomycotina</taxon>
        <taxon>Agaricomycetes</taxon>
        <taxon>Cantharellales</taxon>
        <taxon>Ceratobasidiaceae</taxon>
        <taxon>Rhizoctonia</taxon>
    </lineage>
</organism>
<comment type="caution">
    <text evidence="1">The sequence shown here is derived from an EMBL/GenBank/DDBJ whole genome shotgun (WGS) entry which is preliminary data.</text>
</comment>
<name>A0A8H2WSD1_9AGAM</name>
<dbReference type="Gene3D" id="3.30.710.10">
    <property type="entry name" value="Potassium Channel Kv1.1, Chain A"/>
    <property type="match status" value="1"/>
</dbReference>
<dbReference type="Proteomes" id="UP000663841">
    <property type="component" value="Unassembled WGS sequence"/>
</dbReference>
<protein>
    <recommendedName>
        <fullName evidence="3">BTB domain-containing protein</fullName>
    </recommendedName>
</protein>
<accession>A0A8H2WSD1</accession>
<dbReference type="InterPro" id="IPR011333">
    <property type="entry name" value="SKP1/BTB/POZ_sf"/>
</dbReference>
<sequence>MEYEPKYTVVLRGQEFVLTKSQIEFDSPNYFTACFLGDFREAQTKRLEILRNPELFELIVEHLCGYEILPLDDDATSSHLSADAVLRNLRADALFYQLDRLVESCDDIIKRSKTLSPIRSYMVIGYTTTNRVVSDASAGQISAYHVQERTTQMERGKAWTTIVSEETLSRMGPLQLAESLSGFTGLRAVAAIEAFASKAVKDYHKLGWTLMGWRAELVTSGSKAELLVVLKTLDSRQA</sequence>
<dbReference type="EMBL" id="CAJMWW010000052">
    <property type="protein sequence ID" value="CAE6406350.1"/>
    <property type="molecule type" value="Genomic_DNA"/>
</dbReference>
<dbReference type="SUPFAM" id="SSF54695">
    <property type="entry name" value="POZ domain"/>
    <property type="match status" value="1"/>
</dbReference>
<dbReference type="AlphaFoldDB" id="A0A8H2WSD1"/>
<gene>
    <name evidence="1" type="ORF">RDB_LOCUS15990</name>
</gene>